<dbReference type="Proteomes" id="UP000189670">
    <property type="component" value="Unassembled WGS sequence"/>
</dbReference>
<evidence type="ECO:0000313" key="1">
    <source>
        <dbReference type="EMBL" id="ETR67834.1"/>
    </source>
</evidence>
<dbReference type="AlphaFoldDB" id="A0A1V1NZ43"/>
<organism evidence="1 2">
    <name type="scientific">Candidatus Magnetoglobus multicellularis str. Araruama</name>
    <dbReference type="NCBI Taxonomy" id="890399"/>
    <lineage>
        <taxon>Bacteria</taxon>
        <taxon>Pseudomonadati</taxon>
        <taxon>Thermodesulfobacteriota</taxon>
        <taxon>Desulfobacteria</taxon>
        <taxon>Desulfobacterales</taxon>
        <taxon>Desulfobacteraceae</taxon>
        <taxon>Candidatus Magnetoglobus</taxon>
    </lineage>
</organism>
<evidence type="ECO:0000313" key="2">
    <source>
        <dbReference type="Proteomes" id="UP000189670"/>
    </source>
</evidence>
<comment type="caution">
    <text evidence="1">The sequence shown here is derived from an EMBL/GenBank/DDBJ whole genome shotgun (WGS) entry which is preliminary data.</text>
</comment>
<proteinExistence type="predicted"/>
<gene>
    <name evidence="1" type="ORF">OMM_11161</name>
</gene>
<dbReference type="EMBL" id="ATBP01001193">
    <property type="protein sequence ID" value="ETR67834.1"/>
    <property type="molecule type" value="Genomic_DNA"/>
</dbReference>
<name>A0A1V1NZ43_9BACT</name>
<reference evidence="2" key="1">
    <citation type="submission" date="2012-11" db="EMBL/GenBank/DDBJ databases">
        <authorList>
            <person name="Lucero-Rivera Y.E."/>
            <person name="Tovar-Ramirez D."/>
        </authorList>
    </citation>
    <scope>NUCLEOTIDE SEQUENCE [LARGE SCALE GENOMIC DNA]</scope>
    <source>
        <strain evidence="2">Araruama</strain>
    </source>
</reference>
<accession>A0A1V1NZ43</accession>
<protein>
    <submittedName>
        <fullName evidence="1">Uncharacterized protein</fullName>
    </submittedName>
</protein>
<sequence length="110" mass="12630">MKKPGAFENYKYKEELFPTITFRKSFDALIKWNSPLNANKEYLRILHLAATTMESEVEVALELLLENGTMFSSGHVKDLLGAKNHSIPKMKPQKVNLSSYDILLENKEIE</sequence>